<dbReference type="CDD" id="cd00067">
    <property type="entry name" value="GAL4"/>
    <property type="match status" value="1"/>
</dbReference>
<dbReference type="PROSITE" id="PS00463">
    <property type="entry name" value="ZN2_CY6_FUNGAL_1"/>
    <property type="match status" value="1"/>
</dbReference>
<evidence type="ECO:0000313" key="8">
    <source>
        <dbReference type="EMBL" id="KAL3422631.1"/>
    </source>
</evidence>
<dbReference type="SUPFAM" id="SSF57701">
    <property type="entry name" value="Zn2/Cys6 DNA-binding domain"/>
    <property type="match status" value="1"/>
</dbReference>
<dbReference type="PROSITE" id="PS50048">
    <property type="entry name" value="ZN2_CY6_FUNGAL_2"/>
    <property type="match status" value="1"/>
</dbReference>
<protein>
    <recommendedName>
        <fullName evidence="7">Zn(2)-C6 fungal-type domain-containing protein</fullName>
    </recommendedName>
</protein>
<feature type="domain" description="Zn(2)-C6 fungal-type" evidence="7">
    <location>
        <begin position="30"/>
        <end position="58"/>
    </location>
</feature>
<organism evidence="8 9">
    <name type="scientific">Phlyctema vagabunda</name>
    <dbReference type="NCBI Taxonomy" id="108571"/>
    <lineage>
        <taxon>Eukaryota</taxon>
        <taxon>Fungi</taxon>
        <taxon>Dikarya</taxon>
        <taxon>Ascomycota</taxon>
        <taxon>Pezizomycotina</taxon>
        <taxon>Leotiomycetes</taxon>
        <taxon>Helotiales</taxon>
        <taxon>Dermateaceae</taxon>
        <taxon>Phlyctema</taxon>
    </lineage>
</organism>
<reference evidence="8 9" key="1">
    <citation type="submission" date="2024-06" db="EMBL/GenBank/DDBJ databases">
        <title>Complete genome of Phlyctema vagabunda strain 19-DSS-EL-015.</title>
        <authorList>
            <person name="Fiorenzani C."/>
        </authorList>
    </citation>
    <scope>NUCLEOTIDE SEQUENCE [LARGE SCALE GENOMIC DNA]</scope>
    <source>
        <strain evidence="8 9">19-DSS-EL-015</strain>
    </source>
</reference>
<dbReference type="PANTHER" id="PTHR36206:SF12">
    <property type="entry name" value="ASPERCRYPTIN BIOSYNTHESIS CLUSTER-SPECIFIC TRANSCRIPTION REGULATOR ATNN-RELATED"/>
    <property type="match status" value="1"/>
</dbReference>
<evidence type="ECO:0000256" key="6">
    <source>
        <dbReference type="ARBA" id="ARBA00023242"/>
    </source>
</evidence>
<evidence type="ECO:0000256" key="4">
    <source>
        <dbReference type="ARBA" id="ARBA00023125"/>
    </source>
</evidence>
<keyword evidence="3" id="KW-0805">Transcription regulation</keyword>
<comment type="caution">
    <text evidence="8">The sequence shown here is derived from an EMBL/GenBank/DDBJ whole genome shotgun (WGS) entry which is preliminary data.</text>
</comment>
<dbReference type="Proteomes" id="UP001629113">
    <property type="component" value="Unassembled WGS sequence"/>
</dbReference>
<keyword evidence="5" id="KW-0804">Transcription</keyword>
<dbReference type="InterPro" id="IPR021858">
    <property type="entry name" value="Fun_TF"/>
</dbReference>
<dbReference type="PANTHER" id="PTHR36206">
    <property type="entry name" value="ASPERCRYPTIN BIOSYNTHESIS CLUSTER-SPECIFIC TRANSCRIPTION REGULATOR ATNN-RELATED"/>
    <property type="match status" value="1"/>
</dbReference>
<dbReference type="SMART" id="SM00066">
    <property type="entry name" value="GAL4"/>
    <property type="match status" value="1"/>
</dbReference>
<evidence type="ECO:0000256" key="3">
    <source>
        <dbReference type="ARBA" id="ARBA00023015"/>
    </source>
</evidence>
<sequence>MASSDDSDKTNQVCLPRKNGRLGKPKVRTGCITCKVRRIKCDEGKPNCHRCTSTGRKCDGYLILKKPLDDKLVSKKLWFEVGTPIPLPLPIVLKESYGSKQELRCFEFFLVHTAPTLSGWFDERFWRTQLPQVSHDEETIRHAMIAAASVHEQMEMISDAIVGNWTPDNIELETRRRFALSQYNAAIASLRKRISENSDPVEITLACCIVFICIEFLRGNFATAVLHLHSGLQIMSKWRRDWPPDKVVTPLSLEDNLIRIFERLSFQSTLTDKPLAHLHPDIQPPEVAYLGTGEETFSSLLIARYSLDYINKECLNIIREGKELCLMPDTSERKMALEIEQRRQRVKIEQWSTKFDRFMMEHETTMTARERTGAEEMRILQLVASVWVEASLQFEESTFDAYTETFEKIVVLAERLYGDTYALEARQQHTRARYFSFEMGSLPPLYFVATKCRHRQLRRRALALLHKASPRREGMWNCGLLASVAVRAIELEEDGMDPAADFPHEDKRVHDTSGMTSKDEWSAIESTCPWRTEHGDFELELGPRSQMIGFVFRPGGIDGKWEVKRELLYW</sequence>
<dbReference type="Gene3D" id="4.10.240.10">
    <property type="entry name" value="Zn(2)-C6 fungal-type DNA-binding domain"/>
    <property type="match status" value="1"/>
</dbReference>
<evidence type="ECO:0000259" key="7">
    <source>
        <dbReference type="PROSITE" id="PS50048"/>
    </source>
</evidence>
<evidence type="ECO:0000256" key="2">
    <source>
        <dbReference type="ARBA" id="ARBA00022833"/>
    </source>
</evidence>
<dbReference type="Pfam" id="PF11951">
    <property type="entry name" value="Fungal_trans_2"/>
    <property type="match status" value="1"/>
</dbReference>
<keyword evidence="9" id="KW-1185">Reference proteome</keyword>
<evidence type="ECO:0000256" key="5">
    <source>
        <dbReference type="ARBA" id="ARBA00023163"/>
    </source>
</evidence>
<evidence type="ECO:0000313" key="9">
    <source>
        <dbReference type="Proteomes" id="UP001629113"/>
    </source>
</evidence>
<dbReference type="InterPro" id="IPR052360">
    <property type="entry name" value="Transcr_Regulatory_Proteins"/>
</dbReference>
<gene>
    <name evidence="8" type="ORF">PVAG01_06787</name>
</gene>
<keyword evidence="2" id="KW-0862">Zinc</keyword>
<name>A0ABR4PI12_9HELO</name>
<evidence type="ECO:0000256" key="1">
    <source>
        <dbReference type="ARBA" id="ARBA00022723"/>
    </source>
</evidence>
<dbReference type="Pfam" id="PF00172">
    <property type="entry name" value="Zn_clus"/>
    <property type="match status" value="1"/>
</dbReference>
<proteinExistence type="predicted"/>
<accession>A0ABR4PI12</accession>
<dbReference type="EMBL" id="JBFCZG010000005">
    <property type="protein sequence ID" value="KAL3422631.1"/>
    <property type="molecule type" value="Genomic_DNA"/>
</dbReference>
<dbReference type="InterPro" id="IPR036864">
    <property type="entry name" value="Zn2-C6_fun-type_DNA-bd_sf"/>
</dbReference>
<keyword evidence="1" id="KW-0479">Metal-binding</keyword>
<keyword evidence="4" id="KW-0238">DNA-binding</keyword>
<keyword evidence="6" id="KW-0539">Nucleus</keyword>
<dbReference type="InterPro" id="IPR001138">
    <property type="entry name" value="Zn2Cys6_DnaBD"/>
</dbReference>